<evidence type="ECO:0000256" key="2">
    <source>
        <dbReference type="ARBA" id="ARBA00023242"/>
    </source>
</evidence>
<organism evidence="6 7">
    <name type="scientific">Coprinopsis cinerea (strain Okayama-7 / 130 / ATCC MYA-4618 / FGSC 9003)</name>
    <name type="common">Inky cap fungus</name>
    <name type="synonym">Hormographiella aspergillata</name>
    <dbReference type="NCBI Taxonomy" id="240176"/>
    <lineage>
        <taxon>Eukaryota</taxon>
        <taxon>Fungi</taxon>
        <taxon>Dikarya</taxon>
        <taxon>Basidiomycota</taxon>
        <taxon>Agaricomycotina</taxon>
        <taxon>Agaricomycetes</taxon>
        <taxon>Agaricomycetidae</taxon>
        <taxon>Agaricales</taxon>
        <taxon>Agaricineae</taxon>
        <taxon>Psathyrellaceae</taxon>
        <taxon>Coprinopsis</taxon>
    </lineage>
</organism>
<feature type="compositionally biased region" description="Polar residues" evidence="4">
    <location>
        <begin position="251"/>
        <end position="267"/>
    </location>
</feature>
<feature type="compositionally biased region" description="Basic and acidic residues" evidence="4">
    <location>
        <begin position="503"/>
        <end position="512"/>
    </location>
</feature>
<feature type="compositionally biased region" description="Basic and acidic residues" evidence="4">
    <location>
        <begin position="470"/>
        <end position="484"/>
    </location>
</feature>
<protein>
    <recommendedName>
        <fullName evidence="5">INO80 complex subunit F domain-containing protein</fullName>
    </recommendedName>
</protein>
<feature type="region of interest" description="Disordered" evidence="4">
    <location>
        <begin position="1"/>
        <end position="21"/>
    </location>
</feature>
<dbReference type="Proteomes" id="UP000001861">
    <property type="component" value="Unassembled WGS sequence"/>
</dbReference>
<dbReference type="InterPro" id="IPR056513">
    <property type="entry name" value="INO80F"/>
</dbReference>
<keyword evidence="7" id="KW-1185">Reference proteome</keyword>
<evidence type="ECO:0000313" key="7">
    <source>
        <dbReference type="Proteomes" id="UP000001861"/>
    </source>
</evidence>
<dbReference type="EMBL" id="AACS02000005">
    <property type="protein sequence ID" value="EAU84340.2"/>
    <property type="molecule type" value="Genomic_DNA"/>
</dbReference>
<feature type="compositionally biased region" description="Polar residues" evidence="4">
    <location>
        <begin position="524"/>
        <end position="534"/>
    </location>
</feature>
<evidence type="ECO:0000256" key="4">
    <source>
        <dbReference type="SAM" id="MobiDB-lite"/>
    </source>
</evidence>
<feature type="domain" description="INO80 complex subunit F" evidence="5">
    <location>
        <begin position="37"/>
        <end position="83"/>
    </location>
</feature>
<feature type="compositionally biased region" description="Basic and acidic residues" evidence="4">
    <location>
        <begin position="552"/>
        <end position="565"/>
    </location>
</feature>
<dbReference type="GO" id="GO:0005634">
    <property type="term" value="C:nucleus"/>
    <property type="evidence" value="ECO:0007669"/>
    <property type="project" value="UniProtKB-SubCell"/>
</dbReference>
<dbReference type="Pfam" id="PF24245">
    <property type="entry name" value="INO80F"/>
    <property type="match status" value="1"/>
</dbReference>
<keyword evidence="2" id="KW-0539">Nucleus</keyword>
<dbReference type="eggNOG" id="ENOG502SCA1">
    <property type="taxonomic scope" value="Eukaryota"/>
</dbReference>
<feature type="region of interest" description="Disordered" evidence="4">
    <location>
        <begin position="88"/>
        <end position="565"/>
    </location>
</feature>
<comment type="caution">
    <text evidence="6">The sequence shown here is derived from an EMBL/GenBank/DDBJ whole genome shotgun (WGS) entry which is preliminary data.</text>
</comment>
<accession>A8NYG8</accession>
<feature type="compositionally biased region" description="Low complexity" evidence="4">
    <location>
        <begin position="1"/>
        <end position="17"/>
    </location>
</feature>
<dbReference type="STRING" id="240176.A8NYG8"/>
<dbReference type="InParanoid" id="A8NYG8"/>
<proteinExistence type="predicted"/>
<dbReference type="OrthoDB" id="10070927at2759"/>
<dbReference type="HOGENOM" id="CLU_482322_0_0_1"/>
<evidence type="ECO:0000256" key="1">
    <source>
        <dbReference type="ARBA" id="ARBA00004123"/>
    </source>
</evidence>
<feature type="compositionally biased region" description="Basic residues" evidence="4">
    <location>
        <begin position="542"/>
        <end position="551"/>
    </location>
</feature>
<feature type="compositionally biased region" description="Low complexity" evidence="4">
    <location>
        <begin position="413"/>
        <end position="423"/>
    </location>
</feature>
<evidence type="ECO:0000259" key="5">
    <source>
        <dbReference type="Pfam" id="PF24245"/>
    </source>
</evidence>
<dbReference type="RefSeq" id="XP_001837424.2">
    <property type="nucleotide sequence ID" value="XM_001837372.2"/>
</dbReference>
<keyword evidence="3" id="KW-0175">Coiled coil</keyword>
<sequence length="565" mass="63420">MSEPSQTPAPPAQTSAARGKQKAFTGAINVGAEDVKYQAKYKELKRKVKDIEADNDKLQVKVMNAKLTIQRMKMERAVLYERLALSPNSPSLQDRVPLPMAAPSGVPPHQPMSTPHHLRDVHDHSAASADPDPGFPAFQEYATRPRGTPTQPQSIEGRPPTAIDTVPPPGVAHSPHMSITHSPRRVSAEHEARQRIPMGRPLPPSGMGPYERSHSSSHASPPMEHDYPPPTHHIRTRSQSSSRSRTHQMQPSSYREGQYPEMQTQAFSPHLSDQERSRHSEMRNMPPQPEPHAHPHHQAPLAQLSPRSSTSDLRARMHPHQRVGPGTYINRDEYPDRQQRDLDRDREWDQERTTRDLARNRDMPPSIHSPHSVHRTRQPMDRNDYPDHHMSSARDEQPQFYDAPPSRSYPHVSRSGTPGSASGSGAGLNEDSSRPDSRAAQYYQEQDRARTSTYRVRTVGGPNSGEENMDFLHEDGRAHPRTDRAPSGGGNFPVPEQTLPSAESRKRSRNEMDVDSENDVADSSRGTGHYSTSHSAEDRGAKRYHRERAHRRSMDGLEDNRVGPS</sequence>
<gene>
    <name evidence="6" type="ORF">CC1G_01336</name>
</gene>
<evidence type="ECO:0000313" key="6">
    <source>
        <dbReference type="EMBL" id="EAU84340.2"/>
    </source>
</evidence>
<dbReference type="KEGG" id="cci:CC1G_01336"/>
<dbReference type="OMA" id="PGAHIHR"/>
<dbReference type="VEuPathDB" id="FungiDB:CC1G_01336"/>
<name>A8NYG8_COPC7</name>
<feature type="coiled-coil region" evidence="3">
    <location>
        <begin position="34"/>
        <end position="75"/>
    </location>
</feature>
<reference evidence="6 7" key="1">
    <citation type="journal article" date="2010" name="Proc. Natl. Acad. Sci. U.S.A.">
        <title>Insights into evolution of multicellular fungi from the assembled chromosomes of the mushroom Coprinopsis cinerea (Coprinus cinereus).</title>
        <authorList>
            <person name="Stajich J.E."/>
            <person name="Wilke S.K."/>
            <person name="Ahren D."/>
            <person name="Au C.H."/>
            <person name="Birren B.W."/>
            <person name="Borodovsky M."/>
            <person name="Burns C."/>
            <person name="Canback B."/>
            <person name="Casselton L.A."/>
            <person name="Cheng C.K."/>
            <person name="Deng J."/>
            <person name="Dietrich F.S."/>
            <person name="Fargo D.C."/>
            <person name="Farman M.L."/>
            <person name="Gathman A.C."/>
            <person name="Goldberg J."/>
            <person name="Guigo R."/>
            <person name="Hoegger P.J."/>
            <person name="Hooker J.B."/>
            <person name="Huggins A."/>
            <person name="James T.Y."/>
            <person name="Kamada T."/>
            <person name="Kilaru S."/>
            <person name="Kodira C."/>
            <person name="Kues U."/>
            <person name="Kupfer D."/>
            <person name="Kwan H.S."/>
            <person name="Lomsadze A."/>
            <person name="Li W."/>
            <person name="Lilly W.W."/>
            <person name="Ma L.J."/>
            <person name="Mackey A.J."/>
            <person name="Manning G."/>
            <person name="Martin F."/>
            <person name="Muraguchi H."/>
            <person name="Natvig D.O."/>
            <person name="Palmerini H."/>
            <person name="Ramesh M.A."/>
            <person name="Rehmeyer C.J."/>
            <person name="Roe B.A."/>
            <person name="Shenoy N."/>
            <person name="Stanke M."/>
            <person name="Ter-Hovhannisyan V."/>
            <person name="Tunlid A."/>
            <person name="Velagapudi R."/>
            <person name="Vision T.J."/>
            <person name="Zeng Q."/>
            <person name="Zolan M.E."/>
            <person name="Pukkila P.J."/>
        </authorList>
    </citation>
    <scope>NUCLEOTIDE SEQUENCE [LARGE SCALE GENOMIC DNA]</scope>
    <source>
        <strain evidence="7">Okayama-7 / 130 / ATCC MYA-4618 / FGSC 9003</strain>
    </source>
</reference>
<comment type="subcellular location">
    <subcellularLocation>
        <location evidence="1">Nucleus</location>
    </subcellularLocation>
</comment>
<dbReference type="GeneID" id="6013980"/>
<feature type="compositionally biased region" description="Basic and acidic residues" evidence="4">
    <location>
        <begin position="330"/>
        <end position="362"/>
    </location>
</feature>
<feature type="compositionally biased region" description="Low complexity" evidence="4">
    <location>
        <begin position="237"/>
        <end position="250"/>
    </location>
</feature>
<feature type="compositionally biased region" description="Basic and acidic residues" evidence="4">
    <location>
        <begin position="378"/>
        <end position="397"/>
    </location>
</feature>
<feature type="compositionally biased region" description="Basic and acidic residues" evidence="4">
    <location>
        <begin position="272"/>
        <end position="282"/>
    </location>
</feature>
<evidence type="ECO:0000256" key="3">
    <source>
        <dbReference type="SAM" id="Coils"/>
    </source>
</evidence>
<dbReference type="AlphaFoldDB" id="A8NYG8"/>